<name>A0ABQ9DHY0_9PASS</name>
<evidence type="ECO:0000313" key="2">
    <source>
        <dbReference type="Proteomes" id="UP001145742"/>
    </source>
</evidence>
<evidence type="ECO:0000313" key="1">
    <source>
        <dbReference type="EMBL" id="KAJ7419043.1"/>
    </source>
</evidence>
<organism evidence="1 2">
    <name type="scientific">Willisornis vidua</name>
    <name type="common">Xingu scale-backed antbird</name>
    <dbReference type="NCBI Taxonomy" id="1566151"/>
    <lineage>
        <taxon>Eukaryota</taxon>
        <taxon>Metazoa</taxon>
        <taxon>Chordata</taxon>
        <taxon>Craniata</taxon>
        <taxon>Vertebrata</taxon>
        <taxon>Euteleostomi</taxon>
        <taxon>Archelosauria</taxon>
        <taxon>Archosauria</taxon>
        <taxon>Dinosauria</taxon>
        <taxon>Saurischia</taxon>
        <taxon>Theropoda</taxon>
        <taxon>Coelurosauria</taxon>
        <taxon>Aves</taxon>
        <taxon>Neognathae</taxon>
        <taxon>Neoaves</taxon>
        <taxon>Telluraves</taxon>
        <taxon>Australaves</taxon>
        <taxon>Passeriformes</taxon>
        <taxon>Thamnophilidae</taxon>
        <taxon>Willisornis</taxon>
    </lineage>
</organism>
<keyword evidence="2" id="KW-1185">Reference proteome</keyword>
<dbReference type="Proteomes" id="UP001145742">
    <property type="component" value="Unassembled WGS sequence"/>
</dbReference>
<protein>
    <submittedName>
        <fullName evidence="1">Uncharacterized protein</fullName>
    </submittedName>
</protein>
<proteinExistence type="predicted"/>
<dbReference type="EMBL" id="WHWB01033560">
    <property type="protein sequence ID" value="KAJ7419043.1"/>
    <property type="molecule type" value="Genomic_DNA"/>
</dbReference>
<gene>
    <name evidence="1" type="ORF">WISP_56495</name>
</gene>
<accession>A0ABQ9DHY0</accession>
<comment type="caution">
    <text evidence="1">The sequence shown here is derived from an EMBL/GenBank/DDBJ whole genome shotgun (WGS) entry which is preliminary data.</text>
</comment>
<sequence>MPDRANSSSKMDPPVAKAKLISTPSKTELRGKKVTVQEENVSRVERIETVREEHVSEEGELEVLQVPELRLSCSPW</sequence>
<reference evidence="1" key="1">
    <citation type="submission" date="2019-10" db="EMBL/GenBank/DDBJ databases">
        <authorList>
            <person name="Soares A.E.R."/>
            <person name="Aleixo A."/>
            <person name="Schneider P."/>
            <person name="Miyaki C.Y."/>
            <person name="Schneider M.P."/>
            <person name="Mello C."/>
            <person name="Vasconcelos A.T.R."/>
        </authorList>
    </citation>
    <scope>NUCLEOTIDE SEQUENCE</scope>
    <source>
        <tissue evidence="1">Muscle</tissue>
    </source>
</reference>